<dbReference type="EMBL" id="NEDP02005283">
    <property type="protein sequence ID" value="OWF42409.1"/>
    <property type="molecule type" value="Genomic_DNA"/>
</dbReference>
<evidence type="ECO:0008006" key="4">
    <source>
        <dbReference type="Google" id="ProtNLM"/>
    </source>
</evidence>
<keyword evidence="1" id="KW-0732">Signal</keyword>
<keyword evidence="3" id="KW-1185">Reference proteome</keyword>
<organism evidence="2 3">
    <name type="scientific">Mizuhopecten yessoensis</name>
    <name type="common">Japanese scallop</name>
    <name type="synonym">Patinopecten yessoensis</name>
    <dbReference type="NCBI Taxonomy" id="6573"/>
    <lineage>
        <taxon>Eukaryota</taxon>
        <taxon>Metazoa</taxon>
        <taxon>Spiralia</taxon>
        <taxon>Lophotrochozoa</taxon>
        <taxon>Mollusca</taxon>
        <taxon>Bivalvia</taxon>
        <taxon>Autobranchia</taxon>
        <taxon>Pteriomorphia</taxon>
        <taxon>Pectinida</taxon>
        <taxon>Pectinoidea</taxon>
        <taxon>Pectinidae</taxon>
        <taxon>Mizuhopecten</taxon>
    </lineage>
</organism>
<comment type="caution">
    <text evidence="2">The sequence shown here is derived from an EMBL/GenBank/DDBJ whole genome shotgun (WGS) entry which is preliminary data.</text>
</comment>
<gene>
    <name evidence="2" type="ORF">KP79_PYT24231</name>
</gene>
<feature type="signal peptide" evidence="1">
    <location>
        <begin position="1"/>
        <end position="25"/>
    </location>
</feature>
<evidence type="ECO:0000313" key="2">
    <source>
        <dbReference type="EMBL" id="OWF42409.1"/>
    </source>
</evidence>
<proteinExistence type="predicted"/>
<feature type="chain" id="PRO_5012803930" description="T-cell immunomodulatory protein" evidence="1">
    <location>
        <begin position="26"/>
        <end position="427"/>
    </location>
</feature>
<dbReference type="SUPFAM" id="SSF69318">
    <property type="entry name" value="Integrin alpha N-terminal domain"/>
    <property type="match status" value="1"/>
</dbReference>
<dbReference type="Proteomes" id="UP000242188">
    <property type="component" value="Unassembled WGS sequence"/>
</dbReference>
<reference evidence="2 3" key="1">
    <citation type="journal article" date="2017" name="Nat. Ecol. Evol.">
        <title>Scallop genome provides insights into evolution of bilaterian karyotype and development.</title>
        <authorList>
            <person name="Wang S."/>
            <person name="Zhang J."/>
            <person name="Jiao W."/>
            <person name="Li J."/>
            <person name="Xun X."/>
            <person name="Sun Y."/>
            <person name="Guo X."/>
            <person name="Huan P."/>
            <person name="Dong B."/>
            <person name="Zhang L."/>
            <person name="Hu X."/>
            <person name="Sun X."/>
            <person name="Wang J."/>
            <person name="Zhao C."/>
            <person name="Wang Y."/>
            <person name="Wang D."/>
            <person name="Huang X."/>
            <person name="Wang R."/>
            <person name="Lv J."/>
            <person name="Li Y."/>
            <person name="Zhang Z."/>
            <person name="Liu B."/>
            <person name="Lu W."/>
            <person name="Hui Y."/>
            <person name="Liang J."/>
            <person name="Zhou Z."/>
            <person name="Hou R."/>
            <person name="Li X."/>
            <person name="Liu Y."/>
            <person name="Li H."/>
            <person name="Ning X."/>
            <person name="Lin Y."/>
            <person name="Zhao L."/>
            <person name="Xing Q."/>
            <person name="Dou J."/>
            <person name="Li Y."/>
            <person name="Mao J."/>
            <person name="Guo H."/>
            <person name="Dou H."/>
            <person name="Li T."/>
            <person name="Mu C."/>
            <person name="Jiang W."/>
            <person name="Fu Q."/>
            <person name="Fu X."/>
            <person name="Miao Y."/>
            <person name="Liu J."/>
            <person name="Yu Q."/>
            <person name="Li R."/>
            <person name="Liao H."/>
            <person name="Li X."/>
            <person name="Kong Y."/>
            <person name="Jiang Z."/>
            <person name="Chourrout D."/>
            <person name="Li R."/>
            <person name="Bao Z."/>
        </authorList>
    </citation>
    <scope>NUCLEOTIDE SEQUENCE [LARGE SCALE GENOMIC DNA]</scope>
    <source>
        <strain evidence="2 3">PY_sf001</strain>
    </source>
</reference>
<name>A0A210Q168_MIZYE</name>
<evidence type="ECO:0000313" key="3">
    <source>
        <dbReference type="Proteomes" id="UP000242188"/>
    </source>
</evidence>
<sequence>MAYTNAIPMPFFLFLFVQLFNVSSSGSPHLLGSFHVNQPGYIAVINSENSTSHALLISSFNGIPFTADHLYRVTDVRTHLGSLSNIHPDLITTSVTWPNEVNVIPHDVFDSSMVAVAGGFLVPFKTKGTITLFNTTGSTVKGPYEITGSKTDHDWFYHRVRWTDMNGDGVKDAVTCRGKKSTFGGSSGQLVWFEHPRLFRDNMLYPWTAHVIGDDSDTFFDITTLPSSDGMLPCIITTGYFSNKLKIYWTTDPNASWNDLTTIHSRIIESSIGHVFDVQVADLNDDGNADLLVTANGISQTGLYIYEVPSDFRTGTFTRHVLKSDFHSHNILPGGGAPGSAQIIREATNSTGKPMILLSGDDDSRAYLFSPQSTSASDWSYRMDIFLDTHSGTIGGMAYSDVDGDGYPEIFVPAYSHNLVYVYTLKQ</sequence>
<dbReference type="OrthoDB" id="10022113at2759"/>
<dbReference type="InterPro" id="IPR028994">
    <property type="entry name" value="Integrin_alpha_N"/>
</dbReference>
<protein>
    <recommendedName>
        <fullName evidence="4">T-cell immunomodulatory protein</fullName>
    </recommendedName>
</protein>
<dbReference type="AlphaFoldDB" id="A0A210Q168"/>
<dbReference type="PANTHER" id="PTHR35836:SF1">
    <property type="entry name" value="VCBS REPEAT-CONTAINING PROTEIN"/>
    <property type="match status" value="1"/>
</dbReference>
<evidence type="ECO:0000256" key="1">
    <source>
        <dbReference type="SAM" id="SignalP"/>
    </source>
</evidence>
<dbReference type="PANTHER" id="PTHR35836">
    <property type="entry name" value="VCBS REPEAT-CONTAINING PROTEIN"/>
    <property type="match status" value="1"/>
</dbReference>
<accession>A0A210Q168</accession>
<dbReference type="Gene3D" id="2.130.10.130">
    <property type="entry name" value="Integrin alpha, N-terminal"/>
    <property type="match status" value="1"/>
</dbReference>